<proteinExistence type="predicted"/>
<protein>
    <submittedName>
        <fullName evidence="1">Uncharacterized protein</fullName>
    </submittedName>
</protein>
<keyword evidence="2" id="KW-1185">Reference proteome</keyword>
<dbReference type="Proteomes" id="UP001595698">
    <property type="component" value="Unassembled WGS sequence"/>
</dbReference>
<evidence type="ECO:0000313" key="1">
    <source>
        <dbReference type="EMBL" id="MFC3985463.1"/>
    </source>
</evidence>
<comment type="caution">
    <text evidence="1">The sequence shown here is derived from an EMBL/GenBank/DDBJ whole genome shotgun (WGS) entry which is preliminary data.</text>
</comment>
<gene>
    <name evidence="1" type="ORF">ACFOYY_35405</name>
</gene>
<organism evidence="1 2">
    <name type="scientific">Streptosporangium jomthongense</name>
    <dbReference type="NCBI Taxonomy" id="1193683"/>
    <lineage>
        <taxon>Bacteria</taxon>
        <taxon>Bacillati</taxon>
        <taxon>Actinomycetota</taxon>
        <taxon>Actinomycetes</taxon>
        <taxon>Streptosporangiales</taxon>
        <taxon>Streptosporangiaceae</taxon>
        <taxon>Streptosporangium</taxon>
    </lineage>
</organism>
<reference evidence="2" key="1">
    <citation type="journal article" date="2019" name="Int. J. Syst. Evol. Microbiol.">
        <title>The Global Catalogue of Microorganisms (GCM) 10K type strain sequencing project: providing services to taxonomists for standard genome sequencing and annotation.</title>
        <authorList>
            <consortium name="The Broad Institute Genomics Platform"/>
            <consortium name="The Broad Institute Genome Sequencing Center for Infectious Disease"/>
            <person name="Wu L."/>
            <person name="Ma J."/>
        </authorList>
    </citation>
    <scope>NUCLEOTIDE SEQUENCE [LARGE SCALE GENOMIC DNA]</scope>
    <source>
        <strain evidence="2">TBRC 7912</strain>
    </source>
</reference>
<dbReference type="EMBL" id="JBHSBC010000046">
    <property type="protein sequence ID" value="MFC3985463.1"/>
    <property type="molecule type" value="Genomic_DNA"/>
</dbReference>
<name>A0ABV8FDV6_9ACTN</name>
<accession>A0ABV8FDV6</accession>
<evidence type="ECO:0000313" key="2">
    <source>
        <dbReference type="Proteomes" id="UP001595698"/>
    </source>
</evidence>
<sequence>MIGRSRRCGRHRDGQPLTRVYRRLWDGPARSEAERLDRSCLWWSVLYSLGQRRFYAIAIWPTPEPLIISDVSPEGLQERIREAETALAWRALPPHSIRHGGDHSQVPAVAPYRLRSNRRDVA</sequence>
<dbReference type="RefSeq" id="WP_386195551.1">
    <property type="nucleotide sequence ID" value="NZ_JBHSBC010000046.1"/>
</dbReference>